<feature type="transmembrane region" description="Helical" evidence="1">
    <location>
        <begin position="46"/>
        <end position="66"/>
    </location>
</feature>
<reference evidence="3" key="1">
    <citation type="submission" date="2018-04" db="EMBL/GenBank/DDBJ databases">
        <authorList>
            <person name="Liu S."/>
            <person name="Wang Z."/>
            <person name="Li J."/>
        </authorList>
    </citation>
    <scope>NUCLEOTIDE SEQUENCE [LARGE SCALE GENOMIC DNA]</scope>
    <source>
        <strain evidence="3">622</strain>
    </source>
</reference>
<evidence type="ECO:0000313" key="2">
    <source>
        <dbReference type="EMBL" id="PWC08111.1"/>
    </source>
</evidence>
<dbReference type="AlphaFoldDB" id="A0A2U1TGT6"/>
<dbReference type="EMBL" id="QEFB01000001">
    <property type="protein sequence ID" value="PWC08111.1"/>
    <property type="molecule type" value="Genomic_DNA"/>
</dbReference>
<dbReference type="Proteomes" id="UP000244962">
    <property type="component" value="Unassembled WGS sequence"/>
</dbReference>
<dbReference type="RefSeq" id="WP_108961981.1">
    <property type="nucleotide sequence ID" value="NZ_QEFB01000001.1"/>
</dbReference>
<organism evidence="2 3">
    <name type="scientific">Mycetocola zhujimingii</name>
    <dbReference type="NCBI Taxonomy" id="2079792"/>
    <lineage>
        <taxon>Bacteria</taxon>
        <taxon>Bacillati</taxon>
        <taxon>Actinomycetota</taxon>
        <taxon>Actinomycetes</taxon>
        <taxon>Micrococcales</taxon>
        <taxon>Microbacteriaceae</taxon>
        <taxon>Mycetocola</taxon>
    </lineage>
</organism>
<proteinExistence type="predicted"/>
<comment type="caution">
    <text evidence="2">The sequence shown here is derived from an EMBL/GenBank/DDBJ whole genome shotgun (WGS) entry which is preliminary data.</text>
</comment>
<feature type="transmembrane region" description="Helical" evidence="1">
    <location>
        <begin position="12"/>
        <end position="34"/>
    </location>
</feature>
<gene>
    <name evidence="2" type="ORF">DF223_01785</name>
</gene>
<evidence type="ECO:0000256" key="1">
    <source>
        <dbReference type="SAM" id="Phobius"/>
    </source>
</evidence>
<keyword evidence="1" id="KW-1133">Transmembrane helix</keyword>
<evidence type="ECO:0000313" key="3">
    <source>
        <dbReference type="Proteomes" id="UP000244962"/>
    </source>
</evidence>
<sequence>MTSTGKPEGISGWWIALAGAGSLIFGLVLFWLDSAGIIDAHSRPKVVFVSVTLGVVFLIVGVVTGFKGTRVTDDGRNRYGKRKR</sequence>
<name>A0A2U1TGT6_9MICO</name>
<protein>
    <submittedName>
        <fullName evidence="2">Uncharacterized protein</fullName>
    </submittedName>
</protein>
<keyword evidence="3" id="KW-1185">Reference proteome</keyword>
<keyword evidence="1" id="KW-0812">Transmembrane</keyword>
<keyword evidence="1" id="KW-0472">Membrane</keyword>
<accession>A0A2U1TGT6</accession>